<dbReference type="PIRSF" id="PIRSF028431">
    <property type="entry name" value="UCP028431"/>
    <property type="match status" value="1"/>
</dbReference>
<proteinExistence type="predicted"/>
<accession>A0A1R3TEK0</accession>
<name>A0A1R3TEK0_9HYPH</name>
<gene>
    <name evidence="1" type="ORF">DSM25559_1250</name>
</gene>
<organism evidence="1 2">
    <name type="scientific">Agrobacterium rosae</name>
    <dbReference type="NCBI Taxonomy" id="1972867"/>
    <lineage>
        <taxon>Bacteria</taxon>
        <taxon>Pseudomonadati</taxon>
        <taxon>Pseudomonadota</taxon>
        <taxon>Alphaproteobacteria</taxon>
        <taxon>Hyphomicrobiales</taxon>
        <taxon>Rhizobiaceae</taxon>
        <taxon>Rhizobium/Agrobacterium group</taxon>
        <taxon>Agrobacterium</taxon>
    </lineage>
</organism>
<dbReference type="AlphaFoldDB" id="A0A1R3TEK0"/>
<dbReference type="STRING" id="1907666.DSM25559_1250"/>
<dbReference type="Gene3D" id="1.50.10.140">
    <property type="match status" value="1"/>
</dbReference>
<dbReference type="InterPro" id="IPR016883">
    <property type="entry name" value="UCP028431"/>
</dbReference>
<sequence>MLLNCQIVSAKVTQAKEKLDSILDSESNDRDAQSLSIHLSFPEDIENIQYRTFEYFWLGSHPVSGLARDRLSSDGKPINEIASVSGTGFSFLAIIVGAERHWITRDQALDRVTTMVGALHKAKRFHGAFAHFLHGDTSEVIPFGPKDDGGDLVETAFLLQGLICARQYFSRQTLAETRFRALAQDLITGVEWDWYTKGEDGPLWWHWSPKHRWCFDIAISGWNEALVCYVLATGAQHHSIDPVHYHQGWGRSGAMVNGNTYLGTVLPLGEPFGGPLFLSQYSFCGLDPRRLSDRYGDYWQQVKAHTRINYDYCRSRYPETDLWGMTASDGPKGYSVHSPTQDNDVISPTAALSSFPVCPQEATDAARAFLRYGDGKLIGRYGFVDAFSPGTGWTAKTHLAIDQGPIVAMMENYRSGLLWSLFMGAPEVQRGLDRLGFETTSIQDRV</sequence>
<protein>
    <submittedName>
        <fullName evidence="1">Uncharacterized protein</fullName>
    </submittedName>
</protein>
<dbReference type="Pfam" id="PF10091">
    <property type="entry name" value="Glycoamylase"/>
    <property type="match status" value="1"/>
</dbReference>
<evidence type="ECO:0000313" key="1">
    <source>
        <dbReference type="EMBL" id="SCX13911.1"/>
    </source>
</evidence>
<reference evidence="2" key="1">
    <citation type="submission" date="2016-10" db="EMBL/GenBank/DDBJ databases">
        <authorList>
            <person name="Wibberg D."/>
        </authorList>
    </citation>
    <scope>NUCLEOTIDE SEQUENCE [LARGE SCALE GENOMIC DNA]</scope>
</reference>
<dbReference type="InterPro" id="IPR019282">
    <property type="entry name" value="Glycoamylase-like_cons_dom"/>
</dbReference>
<dbReference type="EMBL" id="FMUE01000002">
    <property type="protein sequence ID" value="SCX13911.1"/>
    <property type="molecule type" value="Genomic_DNA"/>
</dbReference>
<dbReference type="Proteomes" id="UP000187891">
    <property type="component" value="Unassembled WGS sequence"/>
</dbReference>
<evidence type="ECO:0000313" key="2">
    <source>
        <dbReference type="Proteomes" id="UP000187891"/>
    </source>
</evidence>